<sequence>MTSAGAQAAAAPKPPAILKVVLLMPFLQAELRSCTRQRWLHFLARRWHLMGRLAGAINRLPVRLQEVVIAFFVAGMDKDAVRVVRLLLSRPCVENAFYMANCEASWHMELRHAFCVDPGQRQCVATHVQQMVPLQSLDARGSKL</sequence>
<dbReference type="AlphaFoldDB" id="A0A699YHG7"/>
<reference evidence="1 2" key="1">
    <citation type="submission" date="2020-02" db="EMBL/GenBank/DDBJ databases">
        <title>Draft genome sequence of Haematococcus lacustris strain NIES-144.</title>
        <authorList>
            <person name="Morimoto D."/>
            <person name="Nakagawa S."/>
            <person name="Yoshida T."/>
            <person name="Sawayama S."/>
        </authorList>
    </citation>
    <scope>NUCLEOTIDE SEQUENCE [LARGE SCALE GENOMIC DNA]</scope>
    <source>
        <strain evidence="1 2">NIES-144</strain>
    </source>
</reference>
<name>A0A699YHG7_HAELA</name>
<comment type="caution">
    <text evidence="1">The sequence shown here is derived from an EMBL/GenBank/DDBJ whole genome shotgun (WGS) entry which is preliminary data.</text>
</comment>
<keyword evidence="2" id="KW-1185">Reference proteome</keyword>
<evidence type="ECO:0000313" key="1">
    <source>
        <dbReference type="EMBL" id="GFH07368.1"/>
    </source>
</evidence>
<feature type="non-terminal residue" evidence="1">
    <location>
        <position position="1"/>
    </location>
</feature>
<protein>
    <submittedName>
        <fullName evidence="1">Uncharacterized protein</fullName>
    </submittedName>
</protein>
<dbReference type="EMBL" id="BLLF01000090">
    <property type="protein sequence ID" value="GFH07368.1"/>
    <property type="molecule type" value="Genomic_DNA"/>
</dbReference>
<dbReference type="Proteomes" id="UP000485058">
    <property type="component" value="Unassembled WGS sequence"/>
</dbReference>
<accession>A0A699YHG7</accession>
<proteinExistence type="predicted"/>
<gene>
    <name evidence="1" type="ORF">HaLaN_02156</name>
</gene>
<evidence type="ECO:0000313" key="2">
    <source>
        <dbReference type="Proteomes" id="UP000485058"/>
    </source>
</evidence>
<organism evidence="1 2">
    <name type="scientific">Haematococcus lacustris</name>
    <name type="common">Green alga</name>
    <name type="synonym">Haematococcus pluvialis</name>
    <dbReference type="NCBI Taxonomy" id="44745"/>
    <lineage>
        <taxon>Eukaryota</taxon>
        <taxon>Viridiplantae</taxon>
        <taxon>Chlorophyta</taxon>
        <taxon>core chlorophytes</taxon>
        <taxon>Chlorophyceae</taxon>
        <taxon>CS clade</taxon>
        <taxon>Chlamydomonadales</taxon>
        <taxon>Haematococcaceae</taxon>
        <taxon>Haematococcus</taxon>
    </lineage>
</organism>